<gene>
    <name evidence="9" type="ORF">C725_2559</name>
</gene>
<keyword evidence="4 5" id="KW-0413">Isomerase</keyword>
<dbReference type="RefSeq" id="WP_008603515.1">
    <property type="nucleotide sequence ID" value="NZ_AMRV01000010.1"/>
</dbReference>
<dbReference type="GO" id="GO:0003755">
    <property type="term" value="F:peptidyl-prolyl cis-trans isomerase activity"/>
    <property type="evidence" value="ECO:0007669"/>
    <property type="project" value="UniProtKB-UniRule"/>
</dbReference>
<reference evidence="9 10" key="1">
    <citation type="journal article" date="2013" name="Genome Announc.">
        <title>Draft Genome Sequence of Strain JLT2015T, Belonging to the Family Sphingomonadaceae of the Alphaproteobacteria.</title>
        <authorList>
            <person name="Tang K."/>
            <person name="Liu K."/>
            <person name="Li S."/>
            <person name="Jiao N."/>
        </authorList>
    </citation>
    <scope>NUCLEOTIDE SEQUENCE [LARGE SCALE GENOMIC DNA]</scope>
    <source>
        <strain evidence="9 10">JLT2015</strain>
    </source>
</reference>
<dbReference type="EMBL" id="AMRV01000010">
    <property type="protein sequence ID" value="EMD82071.1"/>
    <property type="molecule type" value="Genomic_DNA"/>
</dbReference>
<dbReference type="FunFam" id="3.10.50.40:FF:000006">
    <property type="entry name" value="Peptidyl-prolyl cis-trans isomerase"/>
    <property type="match status" value="1"/>
</dbReference>
<feature type="transmembrane region" description="Helical" evidence="7">
    <location>
        <begin position="21"/>
        <end position="38"/>
    </location>
</feature>
<feature type="domain" description="PPIase FKBP-type" evidence="8">
    <location>
        <begin position="71"/>
        <end position="157"/>
    </location>
</feature>
<accession>M2TK61</accession>
<dbReference type="OrthoDB" id="9812109at2"/>
<evidence type="ECO:0000256" key="7">
    <source>
        <dbReference type="SAM" id="Phobius"/>
    </source>
</evidence>
<evidence type="ECO:0000256" key="2">
    <source>
        <dbReference type="ARBA" id="ARBA00006577"/>
    </source>
</evidence>
<evidence type="ECO:0000313" key="10">
    <source>
        <dbReference type="Proteomes" id="UP000011717"/>
    </source>
</evidence>
<comment type="caution">
    <text evidence="9">The sequence shown here is derived from an EMBL/GenBank/DDBJ whole genome shotgun (WGS) entry which is preliminary data.</text>
</comment>
<dbReference type="Proteomes" id="UP000011717">
    <property type="component" value="Unassembled WGS sequence"/>
</dbReference>
<name>M2TK61_9SPHN</name>
<dbReference type="EC" id="5.2.1.8" evidence="6"/>
<evidence type="ECO:0000256" key="1">
    <source>
        <dbReference type="ARBA" id="ARBA00000971"/>
    </source>
</evidence>
<sequence>MARRSTIDDPMHKDQIRHRGVGFWLVLLALAVLVAGLFSCVGTRHLQMVTTESGLEYQVLRAGNGEAPGPDDQVLVHYEGTLEDGTVFDSSYQRGTPAAFGVSQVIPGWTEGLQLMKPGARYRFIIPSDLAYGPEGAGGVIPPDEELTFEVELLDVRRAADMQQLLGQ</sequence>
<evidence type="ECO:0000256" key="6">
    <source>
        <dbReference type="RuleBase" id="RU003915"/>
    </source>
</evidence>
<dbReference type="AlphaFoldDB" id="M2TK61"/>
<keyword evidence="7" id="KW-1133">Transmembrane helix</keyword>
<evidence type="ECO:0000256" key="5">
    <source>
        <dbReference type="PROSITE-ProRule" id="PRU00277"/>
    </source>
</evidence>
<dbReference type="InterPro" id="IPR046357">
    <property type="entry name" value="PPIase_dom_sf"/>
</dbReference>
<proteinExistence type="inferred from homology"/>
<evidence type="ECO:0000259" key="8">
    <source>
        <dbReference type="PROSITE" id="PS50059"/>
    </source>
</evidence>
<evidence type="ECO:0000256" key="4">
    <source>
        <dbReference type="ARBA" id="ARBA00023235"/>
    </source>
</evidence>
<comment type="catalytic activity">
    <reaction evidence="1 5 6">
        <text>[protein]-peptidylproline (omega=180) = [protein]-peptidylproline (omega=0)</text>
        <dbReference type="Rhea" id="RHEA:16237"/>
        <dbReference type="Rhea" id="RHEA-COMP:10747"/>
        <dbReference type="Rhea" id="RHEA-COMP:10748"/>
        <dbReference type="ChEBI" id="CHEBI:83833"/>
        <dbReference type="ChEBI" id="CHEBI:83834"/>
        <dbReference type="EC" id="5.2.1.8"/>
    </reaction>
</comment>
<evidence type="ECO:0000313" key="9">
    <source>
        <dbReference type="EMBL" id="EMD82071.1"/>
    </source>
</evidence>
<dbReference type="PANTHER" id="PTHR43811:SF57">
    <property type="entry name" value="FKBP-TYPE PEPTIDYL-PROLYL CIS-TRANS ISOMERASE FKPA-RELATED"/>
    <property type="match status" value="1"/>
</dbReference>
<dbReference type="Gene3D" id="3.10.50.40">
    <property type="match status" value="1"/>
</dbReference>
<dbReference type="InterPro" id="IPR001179">
    <property type="entry name" value="PPIase_FKBP_dom"/>
</dbReference>
<keyword evidence="10" id="KW-1185">Reference proteome</keyword>
<protein>
    <recommendedName>
        <fullName evidence="6">Peptidyl-prolyl cis-trans isomerase</fullName>
        <ecNumber evidence="6">5.2.1.8</ecNumber>
    </recommendedName>
</protein>
<dbReference type="PANTHER" id="PTHR43811">
    <property type="entry name" value="FKBP-TYPE PEPTIDYL-PROLYL CIS-TRANS ISOMERASE FKPA"/>
    <property type="match status" value="1"/>
</dbReference>
<dbReference type="SUPFAM" id="SSF54534">
    <property type="entry name" value="FKBP-like"/>
    <property type="match status" value="1"/>
</dbReference>
<dbReference type="PROSITE" id="PS50059">
    <property type="entry name" value="FKBP_PPIASE"/>
    <property type="match status" value="1"/>
</dbReference>
<comment type="similarity">
    <text evidence="2 6">Belongs to the FKBP-type PPIase family.</text>
</comment>
<keyword evidence="7" id="KW-0812">Transmembrane</keyword>
<keyword evidence="3 5" id="KW-0697">Rotamase</keyword>
<keyword evidence="7" id="KW-0472">Membrane</keyword>
<organism evidence="9 10">
    <name type="scientific">Pacificimonas flava</name>
    <dbReference type="NCBI Taxonomy" id="1234595"/>
    <lineage>
        <taxon>Bacteria</taxon>
        <taxon>Pseudomonadati</taxon>
        <taxon>Pseudomonadota</taxon>
        <taxon>Alphaproteobacteria</taxon>
        <taxon>Sphingomonadales</taxon>
        <taxon>Sphingosinicellaceae</taxon>
        <taxon>Pacificimonas</taxon>
    </lineage>
</organism>
<evidence type="ECO:0000256" key="3">
    <source>
        <dbReference type="ARBA" id="ARBA00023110"/>
    </source>
</evidence>
<dbReference type="Pfam" id="PF00254">
    <property type="entry name" value="FKBP_C"/>
    <property type="match status" value="1"/>
</dbReference>